<reference evidence="2" key="1">
    <citation type="submission" date="2020-06" db="EMBL/GenBank/DDBJ databases">
        <authorList>
            <person name="Onetto C."/>
        </authorList>
    </citation>
    <scope>NUCLEOTIDE SEQUENCE</scope>
</reference>
<keyword evidence="3" id="KW-1185">Reference proteome</keyword>
<gene>
    <name evidence="2" type="ORF">AWRI4619_LOCUS782</name>
</gene>
<sequence>NEAELSELMLVMQTLEVDKKNATITEVDGPSQKVIKGGRALRKLYSNVYKDAMRKLKQFIRDSGAQVPKVYNQNKETDLCGVWYAIVSDRHYQNNKLLIPCCLYESRVLLITHLHLLGGSPAHYTIVKKLNYTSYQQFNDVLPDLLGYSRCEQAARLGYSTTKPTAGPWKYQFAPSLDALDPGCWTELCEENYEQMEGHPKQVVFLIRIYMLTSPYRPPTKPYHWALRQRFRAGPQTGSRGRFSCPGSCIQLAPPCLLPGPLDGAAKALVPPTLAPGLTKEVSLPSHPVKKRSNPDDGQQESKKAKTDE</sequence>
<comment type="caution">
    <text evidence="2">The sequence shown here is derived from an EMBL/GenBank/DDBJ whole genome shotgun (WGS) entry which is preliminary data.</text>
</comment>
<evidence type="ECO:0000313" key="3">
    <source>
        <dbReference type="Proteomes" id="UP000716446"/>
    </source>
</evidence>
<protein>
    <submittedName>
        <fullName evidence="2">Uncharacterized protein</fullName>
    </submittedName>
</protein>
<dbReference type="Proteomes" id="UP000716446">
    <property type="component" value="Unassembled WGS sequence"/>
</dbReference>
<organism evidence="2 3">
    <name type="scientific">Aureobasidium vineae</name>
    <dbReference type="NCBI Taxonomy" id="2773715"/>
    <lineage>
        <taxon>Eukaryota</taxon>
        <taxon>Fungi</taxon>
        <taxon>Dikarya</taxon>
        <taxon>Ascomycota</taxon>
        <taxon>Pezizomycotina</taxon>
        <taxon>Dothideomycetes</taxon>
        <taxon>Dothideomycetidae</taxon>
        <taxon>Dothideales</taxon>
        <taxon>Saccotheciaceae</taxon>
        <taxon>Aureobasidium</taxon>
    </lineage>
</organism>
<evidence type="ECO:0000256" key="1">
    <source>
        <dbReference type="SAM" id="MobiDB-lite"/>
    </source>
</evidence>
<feature type="compositionally biased region" description="Basic and acidic residues" evidence="1">
    <location>
        <begin position="300"/>
        <end position="309"/>
    </location>
</feature>
<dbReference type="EMBL" id="CAIJEN010000001">
    <property type="protein sequence ID" value="CAD0082215.1"/>
    <property type="molecule type" value="Genomic_DNA"/>
</dbReference>
<evidence type="ECO:0000313" key="2">
    <source>
        <dbReference type="EMBL" id="CAD0082215.1"/>
    </source>
</evidence>
<feature type="region of interest" description="Disordered" evidence="1">
    <location>
        <begin position="276"/>
        <end position="309"/>
    </location>
</feature>
<dbReference type="AlphaFoldDB" id="A0A9N8P547"/>
<proteinExistence type="predicted"/>
<accession>A0A9N8P547</accession>
<name>A0A9N8P547_9PEZI</name>
<feature type="non-terminal residue" evidence="2">
    <location>
        <position position="1"/>
    </location>
</feature>